<protein>
    <submittedName>
        <fullName evidence="3">N-acetylmuramoyl-L-alanine amidase</fullName>
    </submittedName>
</protein>
<dbReference type="PANTHER" id="PTHR30404:SF0">
    <property type="entry name" value="N-ACETYLMURAMOYL-L-ALANINE AMIDASE AMIC"/>
    <property type="match status" value="1"/>
</dbReference>
<evidence type="ECO:0000256" key="1">
    <source>
        <dbReference type="ARBA" id="ARBA00022801"/>
    </source>
</evidence>
<dbReference type="Proteomes" id="UP000276301">
    <property type="component" value="Unassembled WGS sequence"/>
</dbReference>
<name>A0A498CPS1_9FIRM</name>
<dbReference type="InterPro" id="IPR002508">
    <property type="entry name" value="MurNAc-LAA_cat"/>
</dbReference>
<dbReference type="GO" id="GO:0008745">
    <property type="term" value="F:N-acetylmuramoyl-L-alanine amidase activity"/>
    <property type="evidence" value="ECO:0007669"/>
    <property type="project" value="InterPro"/>
</dbReference>
<feature type="domain" description="MurNAc-LAA" evidence="2">
    <location>
        <begin position="63"/>
        <end position="177"/>
    </location>
</feature>
<sequence>MVKICLDPGHGGTDPGALLGKRYEKDDVLRLALAVKPLLEAQGVGVVMTRTDDETIPSISERCQMANTAGCAYYLSLHRDAAGPAAHGVSLWVHSRANGPTVRKAQDILDELLAVVPTQDRGVQKGTPQNYENFGVNVYTTMASALLELGFITNADDNDRFDLYFDGYAEAVVRGLCKAVGVTYTAQDKPAEAPEEETVRIPTEELKAAYSALQAARDATGEAIEKIRMILGV</sequence>
<evidence type="ECO:0000313" key="3">
    <source>
        <dbReference type="EMBL" id="RLL12119.1"/>
    </source>
</evidence>
<reference evidence="3 4" key="1">
    <citation type="submission" date="2018-10" db="EMBL/GenBank/DDBJ databases">
        <title>Anaerotruncus faecis sp. nov., isolated from human feces.</title>
        <authorList>
            <person name="Wang Y.-J."/>
        </authorList>
    </citation>
    <scope>NUCLEOTIDE SEQUENCE [LARGE SCALE GENOMIC DNA]</scope>
    <source>
        <strain evidence="3 4">22A2-44</strain>
    </source>
</reference>
<dbReference type="SUPFAM" id="SSF53187">
    <property type="entry name" value="Zn-dependent exopeptidases"/>
    <property type="match status" value="1"/>
</dbReference>
<dbReference type="AlphaFoldDB" id="A0A498CPS1"/>
<dbReference type="Gene3D" id="3.40.630.40">
    <property type="entry name" value="Zn-dependent exopeptidases"/>
    <property type="match status" value="1"/>
</dbReference>
<dbReference type="PANTHER" id="PTHR30404">
    <property type="entry name" value="N-ACETYLMURAMOYL-L-ALANINE AMIDASE"/>
    <property type="match status" value="1"/>
</dbReference>
<accession>A0A498CPS1</accession>
<dbReference type="Pfam" id="PF01520">
    <property type="entry name" value="Amidase_3"/>
    <property type="match status" value="1"/>
</dbReference>
<gene>
    <name evidence="3" type="ORF">D4A47_06220</name>
</gene>
<evidence type="ECO:0000259" key="2">
    <source>
        <dbReference type="SMART" id="SM00646"/>
    </source>
</evidence>
<evidence type="ECO:0000313" key="4">
    <source>
        <dbReference type="Proteomes" id="UP000276301"/>
    </source>
</evidence>
<dbReference type="GO" id="GO:0030288">
    <property type="term" value="C:outer membrane-bounded periplasmic space"/>
    <property type="evidence" value="ECO:0007669"/>
    <property type="project" value="TreeGrafter"/>
</dbReference>
<keyword evidence="4" id="KW-1185">Reference proteome</keyword>
<dbReference type="GO" id="GO:0009253">
    <property type="term" value="P:peptidoglycan catabolic process"/>
    <property type="evidence" value="ECO:0007669"/>
    <property type="project" value="InterPro"/>
</dbReference>
<dbReference type="InterPro" id="IPR050695">
    <property type="entry name" value="N-acetylmuramoyl_amidase_3"/>
</dbReference>
<proteinExistence type="predicted"/>
<dbReference type="SMART" id="SM00646">
    <property type="entry name" value="Ami_3"/>
    <property type="match status" value="1"/>
</dbReference>
<organism evidence="3 4">
    <name type="scientific">Anaerotruncus massiliensis</name>
    <name type="common">ex Liu et al. 2021</name>
    <dbReference type="NCBI Taxonomy" id="2321404"/>
    <lineage>
        <taxon>Bacteria</taxon>
        <taxon>Bacillati</taxon>
        <taxon>Bacillota</taxon>
        <taxon>Clostridia</taxon>
        <taxon>Eubacteriales</taxon>
        <taxon>Oscillospiraceae</taxon>
        <taxon>Anaerotruncus</taxon>
    </lineage>
</organism>
<dbReference type="CDD" id="cd02696">
    <property type="entry name" value="MurNAc-LAA"/>
    <property type="match status" value="1"/>
</dbReference>
<dbReference type="RefSeq" id="WP_121586605.1">
    <property type="nucleotide sequence ID" value="NZ_RCHT01000007.1"/>
</dbReference>
<comment type="caution">
    <text evidence="3">The sequence shown here is derived from an EMBL/GenBank/DDBJ whole genome shotgun (WGS) entry which is preliminary data.</text>
</comment>
<dbReference type="EMBL" id="RCHT01000007">
    <property type="protein sequence ID" value="RLL12119.1"/>
    <property type="molecule type" value="Genomic_DNA"/>
</dbReference>
<keyword evidence="1" id="KW-0378">Hydrolase</keyword>